<gene>
    <name evidence="2" type="ORF">FHL15_011230</name>
</gene>
<keyword evidence="3" id="KW-1185">Reference proteome</keyword>
<organism evidence="2 3">
    <name type="scientific">Xylaria flabelliformis</name>
    <dbReference type="NCBI Taxonomy" id="2512241"/>
    <lineage>
        <taxon>Eukaryota</taxon>
        <taxon>Fungi</taxon>
        <taxon>Dikarya</taxon>
        <taxon>Ascomycota</taxon>
        <taxon>Pezizomycotina</taxon>
        <taxon>Sordariomycetes</taxon>
        <taxon>Xylariomycetidae</taxon>
        <taxon>Xylariales</taxon>
        <taxon>Xylariaceae</taxon>
        <taxon>Xylaria</taxon>
    </lineage>
</organism>
<dbReference type="Proteomes" id="UP000319160">
    <property type="component" value="Unassembled WGS sequence"/>
</dbReference>
<evidence type="ECO:0000313" key="3">
    <source>
        <dbReference type="Proteomes" id="UP000319160"/>
    </source>
</evidence>
<evidence type="ECO:0000313" key="2">
    <source>
        <dbReference type="EMBL" id="TRX87868.1"/>
    </source>
</evidence>
<reference evidence="3" key="1">
    <citation type="submission" date="2019-06" db="EMBL/GenBank/DDBJ databases">
        <title>Draft genome sequence of the griseofulvin-producing fungus Xylaria cubensis strain G536.</title>
        <authorList>
            <person name="Mead M.E."/>
            <person name="Raja H.A."/>
            <person name="Steenwyk J.L."/>
            <person name="Knowles S.L."/>
            <person name="Oberlies N.H."/>
            <person name="Rokas A."/>
        </authorList>
    </citation>
    <scope>NUCLEOTIDE SEQUENCE [LARGE SCALE GENOMIC DNA]</scope>
    <source>
        <strain evidence="3">G536</strain>
    </source>
</reference>
<feature type="signal peptide" evidence="1">
    <location>
        <begin position="1"/>
        <end position="23"/>
    </location>
</feature>
<dbReference type="EMBL" id="VFLP01000113">
    <property type="protein sequence ID" value="TRX87868.1"/>
    <property type="molecule type" value="Genomic_DNA"/>
</dbReference>
<accession>A0A553HIU7</accession>
<proteinExistence type="predicted"/>
<name>A0A553HIU7_9PEZI</name>
<comment type="caution">
    <text evidence="2">The sequence shown here is derived from an EMBL/GenBank/DDBJ whole genome shotgun (WGS) entry which is preliminary data.</text>
</comment>
<protein>
    <submittedName>
        <fullName evidence="2">Uncharacterized protein</fullName>
    </submittedName>
</protein>
<dbReference type="OrthoDB" id="509124at2759"/>
<evidence type="ECO:0000256" key="1">
    <source>
        <dbReference type="SAM" id="SignalP"/>
    </source>
</evidence>
<keyword evidence="1" id="KW-0732">Signal</keyword>
<sequence length="237" mass="25274">MLCLISPRAALLAASQLIVSVFATTLPAAAITSPDVTSSAVINYPYDYSSLACPSSSLSTLITPTYGDKGALFTVCSSININAPVSLVRNAILDFKSYSSWNSFVVSVSLPSNVTETPEHDYVGMPMVFTTSGLVAGLNTTSAEVLTVLNYDGIGDDGKPYLLAAWRYDDKLACVGARAEHPIVVVDSGDGSSWYLSWETYYVGLLTPAIALLKSKLQNQFEAQSVDLKTYVEGLLS</sequence>
<dbReference type="SUPFAM" id="SSF55961">
    <property type="entry name" value="Bet v1-like"/>
    <property type="match status" value="1"/>
</dbReference>
<feature type="chain" id="PRO_5021770515" evidence="1">
    <location>
        <begin position="24"/>
        <end position="237"/>
    </location>
</feature>
<dbReference type="AlphaFoldDB" id="A0A553HIU7"/>